<evidence type="ECO:0000256" key="1">
    <source>
        <dbReference type="ARBA" id="ARBA00023235"/>
    </source>
</evidence>
<protein>
    <submittedName>
        <fullName evidence="3">4-oxalocrotonate tautomerase</fullName>
    </submittedName>
</protein>
<sequence length="70" mass="7775">MPILSVTTWPTPDDKVRELVEALTTTMHRVTGAPLDKITVHVHEIAPDRWAEGGVLGTNPDFATLSRRQQ</sequence>
<organism evidence="3 4">
    <name type="scientific">Actinokineospora terrae</name>
    <dbReference type="NCBI Taxonomy" id="155974"/>
    <lineage>
        <taxon>Bacteria</taxon>
        <taxon>Bacillati</taxon>
        <taxon>Actinomycetota</taxon>
        <taxon>Actinomycetes</taxon>
        <taxon>Pseudonocardiales</taxon>
        <taxon>Pseudonocardiaceae</taxon>
        <taxon>Actinokineospora</taxon>
    </lineage>
</organism>
<dbReference type="InterPro" id="IPR014347">
    <property type="entry name" value="Tautomerase/MIF_sf"/>
</dbReference>
<evidence type="ECO:0000259" key="2">
    <source>
        <dbReference type="Pfam" id="PF01361"/>
    </source>
</evidence>
<dbReference type="AlphaFoldDB" id="A0A1H9MBV2"/>
<dbReference type="InterPro" id="IPR004370">
    <property type="entry name" value="4-OT-like_dom"/>
</dbReference>
<dbReference type="Pfam" id="PF01361">
    <property type="entry name" value="Tautomerase"/>
    <property type="match status" value="1"/>
</dbReference>
<gene>
    <name evidence="3" type="ORF">SAMN04487818_10280</name>
</gene>
<keyword evidence="4" id="KW-1185">Reference proteome</keyword>
<dbReference type="Proteomes" id="UP000199051">
    <property type="component" value="Unassembled WGS sequence"/>
</dbReference>
<dbReference type="GO" id="GO:0016853">
    <property type="term" value="F:isomerase activity"/>
    <property type="evidence" value="ECO:0007669"/>
    <property type="project" value="UniProtKB-KW"/>
</dbReference>
<keyword evidence="1" id="KW-0413">Isomerase</keyword>
<feature type="domain" description="4-oxalocrotonate tautomerase-like" evidence="2">
    <location>
        <begin position="12"/>
        <end position="55"/>
    </location>
</feature>
<dbReference type="RefSeq" id="WP_092775041.1">
    <property type="nucleotide sequence ID" value="NZ_FOGI01000002.1"/>
</dbReference>
<proteinExistence type="predicted"/>
<accession>A0A1H9MBV2</accession>
<dbReference type="EMBL" id="FOGI01000002">
    <property type="protein sequence ID" value="SER21178.1"/>
    <property type="molecule type" value="Genomic_DNA"/>
</dbReference>
<dbReference type="Gene3D" id="3.30.429.10">
    <property type="entry name" value="Macrophage Migration Inhibitory Factor"/>
    <property type="match status" value="1"/>
</dbReference>
<reference evidence="4" key="1">
    <citation type="submission" date="2016-10" db="EMBL/GenBank/DDBJ databases">
        <authorList>
            <person name="Varghese N."/>
            <person name="Submissions S."/>
        </authorList>
    </citation>
    <scope>NUCLEOTIDE SEQUENCE [LARGE SCALE GENOMIC DNA]</scope>
    <source>
        <strain evidence="4">DSM 44260</strain>
    </source>
</reference>
<evidence type="ECO:0000313" key="3">
    <source>
        <dbReference type="EMBL" id="SER21178.1"/>
    </source>
</evidence>
<name>A0A1H9MBV2_9PSEU</name>
<evidence type="ECO:0000313" key="4">
    <source>
        <dbReference type="Proteomes" id="UP000199051"/>
    </source>
</evidence>
<dbReference type="SUPFAM" id="SSF55331">
    <property type="entry name" value="Tautomerase/MIF"/>
    <property type="match status" value="1"/>
</dbReference>
<dbReference type="STRING" id="155974.SAMN04487818_10280"/>